<proteinExistence type="predicted"/>
<organism evidence="1">
    <name type="scientific">uncultured Caudovirales phage</name>
    <dbReference type="NCBI Taxonomy" id="2100421"/>
    <lineage>
        <taxon>Viruses</taxon>
        <taxon>Duplodnaviria</taxon>
        <taxon>Heunggongvirae</taxon>
        <taxon>Uroviricota</taxon>
        <taxon>Caudoviricetes</taxon>
        <taxon>Peduoviridae</taxon>
        <taxon>Maltschvirus</taxon>
        <taxon>Maltschvirus maltsch</taxon>
    </lineage>
</organism>
<evidence type="ECO:0000313" key="1">
    <source>
        <dbReference type="EMBL" id="CAB4150574.1"/>
    </source>
</evidence>
<sequence>MTNQTTTDTTTTTTIDERNQAIRKQIVKRSRIADATTELEFARKQIRQVSICLRSLLHAGLSNEEANSLLQSLRSIDQAITSAASDAQRNAMVAEEDLLDLVAGLSK</sequence>
<gene>
    <name evidence="1" type="ORF">UFOVP567_51</name>
</gene>
<name>A0A6J5MUI9_9CAUD</name>
<accession>A0A6J5MUI9</accession>
<dbReference type="EMBL" id="LR796544">
    <property type="protein sequence ID" value="CAB4150574.1"/>
    <property type="molecule type" value="Genomic_DNA"/>
</dbReference>
<reference evidence="1" key="1">
    <citation type="submission" date="2020-04" db="EMBL/GenBank/DDBJ databases">
        <authorList>
            <person name="Chiriac C."/>
            <person name="Salcher M."/>
            <person name="Ghai R."/>
            <person name="Kavagutti S V."/>
        </authorList>
    </citation>
    <scope>NUCLEOTIDE SEQUENCE</scope>
</reference>
<protein>
    <submittedName>
        <fullName evidence="1">Uncharacterized protein</fullName>
    </submittedName>
</protein>